<sequence>INKFQIFKGYLDDHLNSDNAWIEAVVINIHESEGWKFSDAMLKVFAEADCDEQVKWMEVAYSTALRSSHCELLKTVAGNHNAYF</sequence>
<dbReference type="PANTHER" id="PTHR13030:SF8">
    <property type="entry name" value="ADP-RIBOSE PYROPHOSPHATASE, MITOCHONDRIAL"/>
    <property type="match status" value="1"/>
</dbReference>
<dbReference type="PANTHER" id="PTHR13030">
    <property type="entry name" value="NUDIX HYDROLASE"/>
    <property type="match status" value="1"/>
</dbReference>
<name>A0A1I8FX47_9PLAT</name>
<dbReference type="AlphaFoldDB" id="A0A1I8FX47"/>
<evidence type="ECO:0000313" key="2">
    <source>
        <dbReference type="WBParaSite" id="maker-uti_cns_0000189-snap-gene-2.9-mRNA-1"/>
    </source>
</evidence>
<dbReference type="GO" id="GO:0047631">
    <property type="term" value="F:ADP-ribose diphosphatase activity"/>
    <property type="evidence" value="ECO:0007669"/>
    <property type="project" value="InterPro"/>
</dbReference>
<evidence type="ECO:0000313" key="1">
    <source>
        <dbReference type="Proteomes" id="UP000095280"/>
    </source>
</evidence>
<dbReference type="WBParaSite" id="maker-uti_cns_0009913-snap-gene-0.4-mRNA-1">
    <property type="protein sequence ID" value="maker-uti_cns_0009913-snap-gene-0.4-mRNA-1"/>
    <property type="gene ID" value="maker-uti_cns_0009913-snap-gene-0.4"/>
</dbReference>
<organism evidence="1 2">
    <name type="scientific">Macrostomum lignano</name>
    <dbReference type="NCBI Taxonomy" id="282301"/>
    <lineage>
        <taxon>Eukaryota</taxon>
        <taxon>Metazoa</taxon>
        <taxon>Spiralia</taxon>
        <taxon>Lophotrochozoa</taxon>
        <taxon>Platyhelminthes</taxon>
        <taxon>Rhabditophora</taxon>
        <taxon>Macrostomorpha</taxon>
        <taxon>Macrostomida</taxon>
        <taxon>Macrostomidae</taxon>
        <taxon>Macrostomum</taxon>
    </lineage>
</organism>
<dbReference type="Proteomes" id="UP000095280">
    <property type="component" value="Unplaced"/>
</dbReference>
<keyword evidence="1" id="KW-1185">Reference proteome</keyword>
<protein>
    <submittedName>
        <fullName evidence="2 3">Terpene_synth_C domain-containing protein</fullName>
    </submittedName>
</protein>
<dbReference type="InterPro" id="IPR039989">
    <property type="entry name" value="NUDT9"/>
</dbReference>
<proteinExistence type="predicted"/>
<dbReference type="WBParaSite" id="maker-uti_cns_0047085-snap-gene-0.5-mRNA-1">
    <property type="protein sequence ID" value="maker-uti_cns_0047085-snap-gene-0.5-mRNA-1"/>
    <property type="gene ID" value="maker-uti_cns_0047085-snap-gene-0.5"/>
</dbReference>
<reference evidence="2 3" key="1">
    <citation type="submission" date="2016-11" db="UniProtKB">
        <authorList>
            <consortium name="WormBaseParasite"/>
        </authorList>
    </citation>
    <scope>IDENTIFICATION</scope>
</reference>
<evidence type="ECO:0000313" key="3">
    <source>
        <dbReference type="WBParaSite" id="maker-uti_cns_0009913-snap-gene-0.4-mRNA-1"/>
    </source>
</evidence>
<dbReference type="WBParaSite" id="maker-uti_cns_0000189-snap-gene-2.9-mRNA-1">
    <property type="protein sequence ID" value="maker-uti_cns_0000189-snap-gene-2.9-mRNA-1"/>
    <property type="gene ID" value="maker-uti_cns_0000189-snap-gene-2.9"/>
</dbReference>
<accession>A0A1I8FX47</accession>
<dbReference type="Gene3D" id="3.90.79.10">
    <property type="entry name" value="Nucleoside Triphosphate Pyrophosphohydrolase"/>
    <property type="match status" value="1"/>
</dbReference>